<feature type="region of interest" description="Disordered" evidence="3">
    <location>
        <begin position="30"/>
        <end position="66"/>
    </location>
</feature>
<name>A0A3S5CHY7_9PLAT</name>
<proteinExistence type="inferred from homology"/>
<dbReference type="Gene3D" id="6.10.250.2470">
    <property type="match status" value="1"/>
</dbReference>
<dbReference type="EMBL" id="CAAALY010007248">
    <property type="protein sequence ID" value="VEL09789.1"/>
    <property type="molecule type" value="Genomic_DNA"/>
</dbReference>
<evidence type="ECO:0000256" key="3">
    <source>
        <dbReference type="SAM" id="MobiDB-lite"/>
    </source>
</evidence>
<reference evidence="4" key="1">
    <citation type="submission" date="2018-11" db="EMBL/GenBank/DDBJ databases">
        <authorList>
            <consortium name="Pathogen Informatics"/>
        </authorList>
    </citation>
    <scope>NUCLEOTIDE SEQUENCE</scope>
</reference>
<evidence type="ECO:0000313" key="5">
    <source>
        <dbReference type="Proteomes" id="UP000784294"/>
    </source>
</evidence>
<evidence type="ECO:0000313" key="4">
    <source>
        <dbReference type="EMBL" id="VEL09789.1"/>
    </source>
</evidence>
<accession>A0A3S5CHY7</accession>
<organism evidence="4 5">
    <name type="scientific">Protopolystoma xenopodis</name>
    <dbReference type="NCBI Taxonomy" id="117903"/>
    <lineage>
        <taxon>Eukaryota</taxon>
        <taxon>Metazoa</taxon>
        <taxon>Spiralia</taxon>
        <taxon>Lophotrochozoa</taxon>
        <taxon>Platyhelminthes</taxon>
        <taxon>Monogenea</taxon>
        <taxon>Polyopisthocotylea</taxon>
        <taxon>Polystomatidea</taxon>
        <taxon>Polystomatidae</taxon>
        <taxon>Protopolystoma</taxon>
    </lineage>
</organism>
<comment type="similarity">
    <text evidence="1">Belongs to the BicD family.</text>
</comment>
<dbReference type="GO" id="GO:0008093">
    <property type="term" value="F:cytoskeletal anchor activity"/>
    <property type="evidence" value="ECO:0007669"/>
    <property type="project" value="InterPro"/>
</dbReference>
<gene>
    <name evidence="4" type="ORF">PXEA_LOCUS3229</name>
</gene>
<dbReference type="Pfam" id="PF09730">
    <property type="entry name" value="BicD"/>
    <property type="match status" value="1"/>
</dbReference>
<dbReference type="AlphaFoldDB" id="A0A3S5CHY7"/>
<dbReference type="GO" id="GO:0070840">
    <property type="term" value="F:dynein complex binding"/>
    <property type="evidence" value="ECO:0007669"/>
    <property type="project" value="InterPro"/>
</dbReference>
<protein>
    <submittedName>
        <fullName evidence="4">Uncharacterized protein</fullName>
    </submittedName>
</protein>
<evidence type="ECO:0000256" key="1">
    <source>
        <dbReference type="ARBA" id="ARBA00010061"/>
    </source>
</evidence>
<sequence>MNNLLRLAIQQKLALTQRLEDYEVTREHANTSLYPPPYTSSVHPSLLTSGSGGGGNSSIGVTDEGGPAINSVAQGGIASSAGSGITSPSSFIMVS</sequence>
<dbReference type="OrthoDB" id="10069295at2759"/>
<evidence type="ECO:0000256" key="2">
    <source>
        <dbReference type="ARBA" id="ARBA00023054"/>
    </source>
</evidence>
<dbReference type="InterPro" id="IPR018477">
    <property type="entry name" value="BICD"/>
</dbReference>
<keyword evidence="2" id="KW-0175">Coiled coil</keyword>
<keyword evidence="5" id="KW-1185">Reference proteome</keyword>
<comment type="caution">
    <text evidence="4">The sequence shown here is derived from an EMBL/GenBank/DDBJ whole genome shotgun (WGS) entry which is preliminary data.</text>
</comment>
<feature type="compositionally biased region" description="Polar residues" evidence="3">
    <location>
        <begin position="39"/>
        <end position="48"/>
    </location>
</feature>
<dbReference type="Proteomes" id="UP000784294">
    <property type="component" value="Unassembled WGS sequence"/>
</dbReference>